<evidence type="ECO:0000256" key="6">
    <source>
        <dbReference type="ARBA" id="ARBA00022989"/>
    </source>
</evidence>
<dbReference type="RefSeq" id="WP_230867707.1">
    <property type="nucleotide sequence ID" value="NZ_CP046640.1"/>
</dbReference>
<evidence type="ECO:0000313" key="10">
    <source>
        <dbReference type="Proteomes" id="UP000665020"/>
    </source>
</evidence>
<dbReference type="InterPro" id="IPR038770">
    <property type="entry name" value="Na+/solute_symporter_sf"/>
</dbReference>
<dbReference type="GO" id="GO:0005886">
    <property type="term" value="C:plasma membrane"/>
    <property type="evidence" value="ECO:0007669"/>
    <property type="project" value="UniProtKB-SubCell"/>
</dbReference>
<comment type="subcellular location">
    <subcellularLocation>
        <location evidence="1">Cell membrane</location>
        <topology evidence="1">Multi-pass membrane protein</topology>
    </subcellularLocation>
</comment>
<feature type="transmembrane region" description="Helical" evidence="8">
    <location>
        <begin position="231"/>
        <end position="252"/>
    </location>
</feature>
<gene>
    <name evidence="9" type="ORF">GM661_15990</name>
</gene>
<keyword evidence="10" id="KW-1185">Reference proteome</keyword>
<feature type="transmembrane region" description="Helical" evidence="8">
    <location>
        <begin position="6"/>
        <end position="26"/>
    </location>
</feature>
<keyword evidence="4" id="KW-1003">Cell membrane</keyword>
<dbReference type="KEGG" id="ifn:GM661_15990"/>
<dbReference type="Pfam" id="PF03547">
    <property type="entry name" value="Mem_trans"/>
    <property type="match status" value="1"/>
</dbReference>
<keyword evidence="5 8" id="KW-0812">Transmembrane</keyword>
<keyword evidence="6 8" id="KW-1133">Transmembrane helix</keyword>
<dbReference type="EMBL" id="CP046640">
    <property type="protein sequence ID" value="QTL99348.1"/>
    <property type="molecule type" value="Genomic_DNA"/>
</dbReference>
<feature type="transmembrane region" description="Helical" evidence="8">
    <location>
        <begin position="69"/>
        <end position="91"/>
    </location>
</feature>
<reference evidence="9" key="1">
    <citation type="submission" date="2019-12" db="EMBL/GenBank/DDBJ databases">
        <authorList>
            <person name="zhang j."/>
            <person name="sun C.M."/>
        </authorList>
    </citation>
    <scope>NUCLEOTIDE SEQUENCE</scope>
    <source>
        <strain evidence="9">NS-1</strain>
    </source>
</reference>
<dbReference type="GO" id="GO:0055085">
    <property type="term" value="P:transmembrane transport"/>
    <property type="evidence" value="ECO:0007669"/>
    <property type="project" value="InterPro"/>
</dbReference>
<accession>A0A8A7KHU2</accession>
<sequence length="315" mass="34635">MIDNFIFSISIVVPIFLVMFTGYILKKKEIVGNGFVKAANKLIFNIALPIKLFRDVMKTSISDYFDIKFTVFVVMGTILSVVFIWILGLIFIRERSRLGAFIHSSFRGNFLYIGLSIMENITGSIGSKAPLVLAFVIPLYNILAVIVLTVTDTSKGSNISIKKTLSNIVKNPLIIAILAGVVASRFELSLPIILTRTMGYFEVVVTPLALITIGATFSLQKSVQNLFQPLLASMLKLIILPATAVFCAHLLGFSNEDILLIYILFGVPTSLVSYIMTAAMNGDEKLSSNIIMTTTLLSVFTMTGFVFIFKTIGIV</sequence>
<keyword evidence="7 8" id="KW-0472">Membrane</keyword>
<dbReference type="Proteomes" id="UP000665020">
    <property type="component" value="Chromosome"/>
</dbReference>
<organism evidence="9 10">
    <name type="scientific">Iocasia fonsfrigidae</name>
    <dbReference type="NCBI Taxonomy" id="2682810"/>
    <lineage>
        <taxon>Bacteria</taxon>
        <taxon>Bacillati</taxon>
        <taxon>Bacillota</taxon>
        <taxon>Clostridia</taxon>
        <taxon>Halanaerobiales</taxon>
        <taxon>Halanaerobiaceae</taxon>
        <taxon>Iocasia</taxon>
    </lineage>
</organism>
<feature type="transmembrane region" description="Helical" evidence="8">
    <location>
        <begin position="200"/>
        <end position="219"/>
    </location>
</feature>
<keyword evidence="3" id="KW-0813">Transport</keyword>
<evidence type="ECO:0000256" key="8">
    <source>
        <dbReference type="SAM" id="Phobius"/>
    </source>
</evidence>
<evidence type="ECO:0000256" key="5">
    <source>
        <dbReference type="ARBA" id="ARBA00022692"/>
    </source>
</evidence>
<proteinExistence type="inferred from homology"/>
<dbReference type="PANTHER" id="PTHR36838">
    <property type="entry name" value="AUXIN EFFLUX CARRIER FAMILY PROTEIN"/>
    <property type="match status" value="1"/>
</dbReference>
<evidence type="ECO:0000256" key="7">
    <source>
        <dbReference type="ARBA" id="ARBA00023136"/>
    </source>
</evidence>
<evidence type="ECO:0000256" key="1">
    <source>
        <dbReference type="ARBA" id="ARBA00004651"/>
    </source>
</evidence>
<feature type="transmembrane region" description="Helical" evidence="8">
    <location>
        <begin position="289"/>
        <end position="309"/>
    </location>
</feature>
<evidence type="ECO:0000256" key="2">
    <source>
        <dbReference type="ARBA" id="ARBA00010145"/>
    </source>
</evidence>
<dbReference type="PANTHER" id="PTHR36838:SF4">
    <property type="entry name" value="AUXIN EFFLUX CARRIER FAMILY PROTEIN"/>
    <property type="match status" value="1"/>
</dbReference>
<comment type="similarity">
    <text evidence="2">Belongs to the auxin efflux carrier (TC 2.A.69) family.</text>
</comment>
<feature type="transmembrane region" description="Helical" evidence="8">
    <location>
        <begin position="130"/>
        <end position="151"/>
    </location>
</feature>
<protein>
    <submittedName>
        <fullName evidence="9">AEC family transporter</fullName>
    </submittedName>
</protein>
<evidence type="ECO:0000256" key="3">
    <source>
        <dbReference type="ARBA" id="ARBA00022448"/>
    </source>
</evidence>
<evidence type="ECO:0000256" key="4">
    <source>
        <dbReference type="ARBA" id="ARBA00022475"/>
    </source>
</evidence>
<dbReference type="Gene3D" id="1.20.1530.20">
    <property type="match status" value="1"/>
</dbReference>
<dbReference type="AlphaFoldDB" id="A0A8A7KHU2"/>
<feature type="transmembrane region" description="Helical" evidence="8">
    <location>
        <begin position="172"/>
        <end position="194"/>
    </location>
</feature>
<dbReference type="InterPro" id="IPR004776">
    <property type="entry name" value="Mem_transp_PIN-like"/>
</dbReference>
<feature type="transmembrane region" description="Helical" evidence="8">
    <location>
        <begin position="258"/>
        <end position="277"/>
    </location>
</feature>
<name>A0A8A7KHU2_9FIRM</name>
<evidence type="ECO:0000313" key="9">
    <source>
        <dbReference type="EMBL" id="QTL99348.1"/>
    </source>
</evidence>